<gene>
    <name evidence="3" type="ORF">PPROV_000758100</name>
</gene>
<feature type="signal peptide" evidence="2">
    <location>
        <begin position="1"/>
        <end position="20"/>
    </location>
</feature>
<evidence type="ECO:0000313" key="3">
    <source>
        <dbReference type="EMBL" id="GHP08844.1"/>
    </source>
</evidence>
<feature type="region of interest" description="Disordered" evidence="1">
    <location>
        <begin position="61"/>
        <end position="155"/>
    </location>
</feature>
<organism evidence="3 4">
    <name type="scientific">Pycnococcus provasolii</name>
    <dbReference type="NCBI Taxonomy" id="41880"/>
    <lineage>
        <taxon>Eukaryota</taxon>
        <taxon>Viridiplantae</taxon>
        <taxon>Chlorophyta</taxon>
        <taxon>Pseudoscourfieldiophyceae</taxon>
        <taxon>Pseudoscourfieldiales</taxon>
        <taxon>Pycnococcaceae</taxon>
        <taxon>Pycnococcus</taxon>
    </lineage>
</organism>
<dbReference type="Proteomes" id="UP000660262">
    <property type="component" value="Unassembled WGS sequence"/>
</dbReference>
<keyword evidence="4" id="KW-1185">Reference proteome</keyword>
<dbReference type="AlphaFoldDB" id="A0A830HNU6"/>
<proteinExistence type="predicted"/>
<feature type="chain" id="PRO_5033022786" evidence="2">
    <location>
        <begin position="21"/>
        <end position="310"/>
    </location>
</feature>
<sequence length="310" mass="32355">MSRKLCVATFVAAFIVVAFTADVAVEARKMLQSDDDGRLDETLLPVVNAEEENGDDVKAVGGIENGVNAQSPSWQAPGGGEGGGQAPESWRDPNLISPPPAQQAPESWRDPNLMPPPAQQAPESWRDPNLMPPPAQQAPSERSTGGDGQERGTYVLPDGSRVAWQRWGGNNQGGGVSMISTTGGDNNNFRGGGIMTGSWYGFPNQQQWMGSGGQLPPASWRSTLPAEDASADATRSDDGGGGGAGDEDEFRSVGPLGVGVGGGLPPPQYYYGGGAPYYGGGGYPWWGYMPPLSAMQPYNPAVAMLQGMVG</sequence>
<protein>
    <submittedName>
        <fullName evidence="3">Uncharacterized protein</fullName>
    </submittedName>
</protein>
<keyword evidence="2" id="KW-0732">Signal</keyword>
<accession>A0A830HNU6</accession>
<evidence type="ECO:0000256" key="1">
    <source>
        <dbReference type="SAM" id="MobiDB-lite"/>
    </source>
</evidence>
<evidence type="ECO:0000313" key="4">
    <source>
        <dbReference type="Proteomes" id="UP000660262"/>
    </source>
</evidence>
<feature type="region of interest" description="Disordered" evidence="1">
    <location>
        <begin position="205"/>
        <end position="258"/>
    </location>
</feature>
<evidence type="ECO:0000256" key="2">
    <source>
        <dbReference type="SAM" id="SignalP"/>
    </source>
</evidence>
<dbReference type="EMBL" id="BNJQ01000022">
    <property type="protein sequence ID" value="GHP08844.1"/>
    <property type="molecule type" value="Genomic_DNA"/>
</dbReference>
<name>A0A830HNU6_9CHLO</name>
<comment type="caution">
    <text evidence="3">The sequence shown here is derived from an EMBL/GenBank/DDBJ whole genome shotgun (WGS) entry which is preliminary data.</text>
</comment>
<reference evidence="3" key="1">
    <citation type="submission" date="2020-10" db="EMBL/GenBank/DDBJ databases">
        <title>Unveiling of a novel bifunctional photoreceptor, Dualchrome1, isolated from a cosmopolitan green alga.</title>
        <authorList>
            <person name="Suzuki S."/>
            <person name="Kawachi M."/>
        </authorList>
    </citation>
    <scope>NUCLEOTIDE SEQUENCE</scope>
    <source>
        <strain evidence="3">NIES 2893</strain>
    </source>
</reference>